<comment type="caution">
    <text evidence="1">The sequence shown here is derived from an EMBL/GenBank/DDBJ whole genome shotgun (WGS) entry which is preliminary data.</text>
</comment>
<keyword evidence="2" id="KW-1185">Reference proteome</keyword>
<reference evidence="1 2" key="1">
    <citation type="submission" date="2019-09" db="EMBL/GenBank/DDBJ databases">
        <title>Phylogeny of genus Pseudoclavibacter and closely related genus.</title>
        <authorList>
            <person name="Li Y."/>
        </authorList>
    </citation>
    <scope>NUCLEOTIDE SEQUENCE [LARGE SCALE GENOMIC DNA]</scope>
    <source>
        <strain evidence="1 2">EGI 60007</strain>
    </source>
</reference>
<dbReference type="RefSeq" id="WP_158030086.1">
    <property type="nucleotide sequence ID" value="NZ_BMHG01000002.1"/>
</dbReference>
<protein>
    <submittedName>
        <fullName evidence="1">DUF3046 domain-containing protein</fullName>
    </submittedName>
</protein>
<sequence>MRRSEFDRAVTEEFGDVYGTSLLRDLALGGVGHRTGAAALRDGVPPREVWFALCREMDVPPERHYGAGRLDPKRS</sequence>
<evidence type="ECO:0000313" key="2">
    <source>
        <dbReference type="Proteomes" id="UP000431744"/>
    </source>
</evidence>
<dbReference type="InterPro" id="IPR021408">
    <property type="entry name" value="DUF3046"/>
</dbReference>
<dbReference type="Proteomes" id="UP000431744">
    <property type="component" value="Unassembled WGS sequence"/>
</dbReference>
<evidence type="ECO:0000313" key="1">
    <source>
        <dbReference type="EMBL" id="KAB1646920.1"/>
    </source>
</evidence>
<accession>A0A6H9WME4</accession>
<organism evidence="1 2">
    <name type="scientific">Pseudoclavibacter endophyticus</name>
    <dbReference type="NCBI Taxonomy" id="1778590"/>
    <lineage>
        <taxon>Bacteria</taxon>
        <taxon>Bacillati</taxon>
        <taxon>Actinomycetota</taxon>
        <taxon>Actinomycetes</taxon>
        <taxon>Micrococcales</taxon>
        <taxon>Microbacteriaceae</taxon>
        <taxon>Pseudoclavibacter</taxon>
    </lineage>
</organism>
<proteinExistence type="predicted"/>
<dbReference type="OrthoDB" id="3215033at2"/>
<name>A0A6H9WME4_9MICO</name>
<gene>
    <name evidence="1" type="ORF">F8O04_14450</name>
</gene>
<dbReference type="AlphaFoldDB" id="A0A6H9WME4"/>
<dbReference type="Pfam" id="PF11248">
    <property type="entry name" value="DUF3046"/>
    <property type="match status" value="1"/>
</dbReference>
<dbReference type="EMBL" id="WBJY01000004">
    <property type="protein sequence ID" value="KAB1646920.1"/>
    <property type="molecule type" value="Genomic_DNA"/>
</dbReference>